<keyword evidence="5 8" id="KW-1015">Disulfide bond</keyword>
<dbReference type="GO" id="GO:0016020">
    <property type="term" value="C:membrane"/>
    <property type="evidence" value="ECO:0007669"/>
    <property type="project" value="UniProtKB-SubCell"/>
</dbReference>
<dbReference type="InterPro" id="IPR001762">
    <property type="entry name" value="Disintegrin_dom"/>
</dbReference>
<keyword evidence="2" id="KW-0812">Transmembrane</keyword>
<feature type="disulfide bond" evidence="8">
    <location>
        <begin position="549"/>
        <end position="558"/>
    </location>
</feature>
<dbReference type="SMART" id="SM00608">
    <property type="entry name" value="ACR"/>
    <property type="match status" value="1"/>
</dbReference>
<dbReference type="InterPro" id="IPR002870">
    <property type="entry name" value="Peptidase_M12B_N"/>
</dbReference>
<evidence type="ECO:0000256" key="7">
    <source>
        <dbReference type="PROSITE-ProRule" id="PRU00068"/>
    </source>
</evidence>
<dbReference type="InterPro" id="IPR036436">
    <property type="entry name" value="Disintegrin_dom_sf"/>
</dbReference>
<evidence type="ECO:0000256" key="8">
    <source>
        <dbReference type="PROSITE-ProRule" id="PRU00076"/>
    </source>
</evidence>
<feature type="signal peptide" evidence="10">
    <location>
        <begin position="1"/>
        <end position="29"/>
    </location>
</feature>
<feature type="domain" description="EGF-like" evidence="11">
    <location>
        <begin position="527"/>
        <end position="559"/>
    </location>
</feature>
<dbReference type="FunFam" id="4.10.70.10:FF:000001">
    <property type="entry name" value="Disintegrin and metalloproteinase domain-containing protein 22"/>
    <property type="match status" value="1"/>
</dbReference>
<dbReference type="Pfam" id="PF00200">
    <property type="entry name" value="Disintegrin"/>
    <property type="match status" value="1"/>
</dbReference>
<gene>
    <name evidence="14" type="primary">ADAM33</name>
</gene>
<reference evidence="14" key="2">
    <citation type="submission" date="2025-09" db="UniProtKB">
        <authorList>
            <consortium name="Ensembl"/>
        </authorList>
    </citation>
    <scope>IDENTIFICATION</scope>
</reference>
<dbReference type="Ensembl" id="ENSRROT00000000347.1">
    <property type="protein sequence ID" value="ENSRROP00000000138.1"/>
    <property type="gene ID" value="ENSRROG00000000110.1"/>
</dbReference>
<evidence type="ECO:0000313" key="15">
    <source>
        <dbReference type="Proteomes" id="UP000233200"/>
    </source>
</evidence>
<dbReference type="AlphaFoldDB" id="A0A2K6N784"/>
<comment type="caution">
    <text evidence="8">Lacks conserved residue(s) required for the propagation of feature annotation.</text>
</comment>
<dbReference type="PROSITE" id="PS50215">
    <property type="entry name" value="ADAM_MEPRO"/>
    <property type="match status" value="1"/>
</dbReference>
<reference evidence="14" key="1">
    <citation type="submission" date="2025-08" db="UniProtKB">
        <authorList>
            <consortium name="Ensembl"/>
        </authorList>
    </citation>
    <scope>IDENTIFICATION</scope>
</reference>
<evidence type="ECO:0000313" key="14">
    <source>
        <dbReference type="Ensembl" id="ENSRROP00000000138.1"/>
    </source>
</evidence>
<evidence type="ECO:0000256" key="3">
    <source>
        <dbReference type="ARBA" id="ARBA00022989"/>
    </source>
</evidence>
<dbReference type="GO" id="GO:0006508">
    <property type="term" value="P:proteolysis"/>
    <property type="evidence" value="ECO:0007669"/>
    <property type="project" value="InterPro"/>
</dbReference>
<feature type="domain" description="Disintegrin" evidence="12">
    <location>
        <begin position="295"/>
        <end position="381"/>
    </location>
</feature>
<dbReference type="Pfam" id="PF01421">
    <property type="entry name" value="Reprolysin"/>
    <property type="match status" value="1"/>
</dbReference>
<feature type="region of interest" description="Disordered" evidence="9">
    <location>
        <begin position="626"/>
        <end position="684"/>
    </location>
</feature>
<evidence type="ECO:0000256" key="4">
    <source>
        <dbReference type="ARBA" id="ARBA00023136"/>
    </source>
</evidence>
<dbReference type="SUPFAM" id="SSF57552">
    <property type="entry name" value="Blood coagulation inhibitor (disintegrin)"/>
    <property type="match status" value="1"/>
</dbReference>
<accession>A0A2K6N784</accession>
<name>A0A2K6N784_RHIRO</name>
<evidence type="ECO:0000256" key="1">
    <source>
        <dbReference type="ARBA" id="ARBA00004479"/>
    </source>
</evidence>
<keyword evidence="8" id="KW-0245">EGF-like domain</keyword>
<keyword evidence="15" id="KW-1185">Reference proteome</keyword>
<dbReference type="PROSITE" id="PS50026">
    <property type="entry name" value="EGF_3"/>
    <property type="match status" value="1"/>
</dbReference>
<feature type="chain" id="PRO_5014462697" evidence="10">
    <location>
        <begin position="30"/>
        <end position="684"/>
    </location>
</feature>
<dbReference type="InterPro" id="IPR000742">
    <property type="entry name" value="EGF"/>
</dbReference>
<keyword evidence="3" id="KW-1133">Transmembrane helix</keyword>
<dbReference type="Pfam" id="PF01562">
    <property type="entry name" value="Pep_M12B_propep"/>
    <property type="match status" value="1"/>
</dbReference>
<dbReference type="PANTHER" id="PTHR11905:SF38">
    <property type="entry name" value="DISINTEGRIN AND METALLOPROTEINASE DOMAIN-CONTAINING PROTEIN 33"/>
    <property type="match status" value="1"/>
</dbReference>
<keyword evidence="6" id="KW-0325">Glycoprotein</keyword>
<evidence type="ECO:0000256" key="6">
    <source>
        <dbReference type="ARBA" id="ARBA00023180"/>
    </source>
</evidence>
<dbReference type="GO" id="GO:0004222">
    <property type="term" value="F:metalloendopeptidase activity"/>
    <property type="evidence" value="ECO:0007669"/>
    <property type="project" value="InterPro"/>
</dbReference>
<dbReference type="Pfam" id="PF08516">
    <property type="entry name" value="ADAM_CR"/>
    <property type="match status" value="1"/>
</dbReference>
<evidence type="ECO:0000256" key="10">
    <source>
        <dbReference type="SAM" id="SignalP"/>
    </source>
</evidence>
<organism evidence="14 15">
    <name type="scientific">Rhinopithecus roxellana</name>
    <name type="common">Golden snub-nosed monkey</name>
    <name type="synonym">Pygathrix roxellana</name>
    <dbReference type="NCBI Taxonomy" id="61622"/>
    <lineage>
        <taxon>Eukaryota</taxon>
        <taxon>Metazoa</taxon>
        <taxon>Chordata</taxon>
        <taxon>Craniata</taxon>
        <taxon>Vertebrata</taxon>
        <taxon>Euteleostomi</taxon>
        <taxon>Mammalia</taxon>
        <taxon>Eutheria</taxon>
        <taxon>Euarchontoglires</taxon>
        <taxon>Primates</taxon>
        <taxon>Haplorrhini</taxon>
        <taxon>Catarrhini</taxon>
        <taxon>Cercopithecidae</taxon>
        <taxon>Colobinae</taxon>
        <taxon>Rhinopithecus</taxon>
    </lineage>
</organism>
<evidence type="ECO:0000259" key="11">
    <source>
        <dbReference type="PROSITE" id="PS50026"/>
    </source>
</evidence>
<dbReference type="Gene3D" id="4.10.70.10">
    <property type="entry name" value="Disintegrin domain"/>
    <property type="match status" value="1"/>
</dbReference>
<dbReference type="InterPro" id="IPR024079">
    <property type="entry name" value="MetalloPept_cat_dom_sf"/>
</dbReference>
<protein>
    <submittedName>
        <fullName evidence="14">ADAM metallopeptidase domain 33</fullName>
    </submittedName>
</protein>
<evidence type="ECO:0000256" key="9">
    <source>
        <dbReference type="SAM" id="MobiDB-lite"/>
    </source>
</evidence>
<feature type="compositionally biased region" description="Basic and acidic residues" evidence="9">
    <location>
        <begin position="659"/>
        <end position="671"/>
    </location>
</feature>
<evidence type="ECO:0000259" key="13">
    <source>
        <dbReference type="PROSITE" id="PS50215"/>
    </source>
</evidence>
<dbReference type="SUPFAM" id="SSF55486">
    <property type="entry name" value="Metalloproteases ('zincins'), catalytic domain"/>
    <property type="match status" value="1"/>
</dbReference>
<feature type="domain" description="Peptidase M12B" evidence="13">
    <location>
        <begin position="210"/>
        <end position="267"/>
    </location>
</feature>
<evidence type="ECO:0000256" key="5">
    <source>
        <dbReference type="ARBA" id="ARBA00023157"/>
    </source>
</evidence>
<dbReference type="Gene3D" id="3.40.390.10">
    <property type="entry name" value="Collagenase (Catalytic Domain)"/>
    <property type="match status" value="1"/>
</dbReference>
<dbReference type="InterPro" id="IPR006586">
    <property type="entry name" value="ADAM_Cys-rich"/>
</dbReference>
<dbReference type="PROSITE" id="PS50214">
    <property type="entry name" value="DISINTEGRIN_2"/>
    <property type="match status" value="1"/>
</dbReference>
<feature type="disulfide bond" evidence="7">
    <location>
        <begin position="353"/>
        <end position="373"/>
    </location>
</feature>
<proteinExistence type="predicted"/>
<dbReference type="InterPro" id="IPR001590">
    <property type="entry name" value="Peptidase_M12B"/>
</dbReference>
<evidence type="ECO:0000259" key="12">
    <source>
        <dbReference type="PROSITE" id="PS50214"/>
    </source>
</evidence>
<dbReference type="PROSITE" id="PS01186">
    <property type="entry name" value="EGF_2"/>
    <property type="match status" value="1"/>
</dbReference>
<sequence length="684" mass="74378">MGWRPGRARGSPFLLLLLLLLLWPVPGAGVLQGHIPGQPVTPHWVLDGRPWRAVCLEELVLKPDMGLVALEAEGQELLLELEKNHRLLAPGYIETHYGPDGRPVVLAPNHKDHCYYHGRVRGFPNSWVVLCTCSGMSGLITLSSNASYYLRPWPPRGSKDFSTHKIFRMEQLLTWKGACGHRDPGDKAGMASLPGAPQSRDRREARRTWRYLELYIVADHTLFLTQQRNLNHTKQRLLEVANYVDQLLRTLDIQVVLTGLEVWTERDLSRLRAFFRKGGGACLSNAPDPGLPVLPARCGNGFVEAGEECDCGSGQECRDLCCFAHNCSLRPGAQCAHGDCCMHCLLKPAGALCRQAMGDCDLPEFCTGISSHCPPDVYLLDGSPCARGSGYCWDGACPTLEQQCQQLWGPGSHPAPEACFQVVNSAGDAHGNCGQDSKGHFLPCAGRDALCGKLQCQGGKPSLLIQHMVPVDSTVHLDGHEVTCRGALALPGAQLDLLGLGMVEPGTQCGPRMVCQSRRCENTAFQELHRCLTACHSHGVCNSNHNCHCAPGWAPPFCDNPGFGGSTDSGPVQPENRDTFLLAMLLSVLLPLLPGAGLAWCCYRLPGAHLQRCSWGCRRDPACSGPKDGPHRDHPLGGVHPMELGPTATGQPWALGPENSHEPSSHPEKPVAPDQVQMPRSCLW</sequence>
<dbReference type="SMART" id="SM00050">
    <property type="entry name" value="DISIN"/>
    <property type="match status" value="1"/>
</dbReference>
<dbReference type="PRINTS" id="PR00289">
    <property type="entry name" value="DISINTEGRIN"/>
</dbReference>
<dbReference type="Proteomes" id="UP000233200">
    <property type="component" value="Unplaced"/>
</dbReference>
<comment type="subcellular location">
    <subcellularLocation>
        <location evidence="1">Membrane</location>
        <topology evidence="1">Single-pass type I membrane protein</topology>
    </subcellularLocation>
</comment>
<keyword evidence="10" id="KW-0732">Signal</keyword>
<dbReference type="PANTHER" id="PTHR11905">
    <property type="entry name" value="ADAM A DISINTEGRIN AND METALLOPROTEASE DOMAIN"/>
    <property type="match status" value="1"/>
</dbReference>
<dbReference type="GeneTree" id="ENSGT00940000158971"/>
<keyword evidence="4" id="KW-0472">Membrane</keyword>
<evidence type="ECO:0000256" key="2">
    <source>
        <dbReference type="ARBA" id="ARBA00022692"/>
    </source>
</evidence>
<feature type="disulfide bond" evidence="8">
    <location>
        <begin position="531"/>
        <end position="541"/>
    </location>
</feature>